<reference evidence="2 3" key="1">
    <citation type="submission" date="2023-03" db="EMBL/GenBank/DDBJ databases">
        <title>Complete genome sequence of Tepidibacter sp. SWIR-1, isolated from a deep-sea hydrothermal vent.</title>
        <authorList>
            <person name="Li X."/>
        </authorList>
    </citation>
    <scope>NUCLEOTIDE SEQUENCE [LARGE SCALE GENOMIC DNA]</scope>
    <source>
        <strain evidence="2 3">SWIR-1</strain>
    </source>
</reference>
<dbReference type="EMBL" id="CP120733">
    <property type="protein sequence ID" value="WFD12026.1"/>
    <property type="molecule type" value="Genomic_DNA"/>
</dbReference>
<evidence type="ECO:0000313" key="3">
    <source>
        <dbReference type="Proteomes" id="UP001222800"/>
    </source>
</evidence>
<name>A0ABY8EGG9_9FIRM</name>
<evidence type="ECO:0000256" key="1">
    <source>
        <dbReference type="SAM" id="Phobius"/>
    </source>
</evidence>
<dbReference type="Proteomes" id="UP001222800">
    <property type="component" value="Chromosome"/>
</dbReference>
<keyword evidence="1" id="KW-0812">Transmembrane</keyword>
<sequence length="92" mass="9960">MIKGWIGKGITWIGGKFLKLGVFIASPVTNQVSNNFKITINELNQMSWDGLVTCIAIGGILYLIGSSKGGKRACKLGGYLYIIIKLTNIVLN</sequence>
<keyword evidence="1" id="KW-1133">Transmembrane helix</keyword>
<proteinExistence type="predicted"/>
<evidence type="ECO:0000313" key="2">
    <source>
        <dbReference type="EMBL" id="WFD12026.1"/>
    </source>
</evidence>
<keyword evidence="1" id="KW-0472">Membrane</keyword>
<organism evidence="2 3">
    <name type="scientific">Tepidibacter hydrothermalis</name>
    <dbReference type="NCBI Taxonomy" id="3036126"/>
    <lineage>
        <taxon>Bacteria</taxon>
        <taxon>Bacillati</taxon>
        <taxon>Bacillota</taxon>
        <taxon>Clostridia</taxon>
        <taxon>Peptostreptococcales</taxon>
        <taxon>Peptostreptococcaceae</taxon>
        <taxon>Tepidibacter</taxon>
    </lineage>
</organism>
<keyword evidence="3" id="KW-1185">Reference proteome</keyword>
<protein>
    <submittedName>
        <fullName evidence="2">Uncharacterized protein</fullName>
    </submittedName>
</protein>
<accession>A0ABY8EGG9</accession>
<gene>
    <name evidence="2" type="ORF">P4S50_08095</name>
</gene>
<feature type="transmembrane region" description="Helical" evidence="1">
    <location>
        <begin position="46"/>
        <end position="65"/>
    </location>
</feature>
<dbReference type="RefSeq" id="WP_277734289.1">
    <property type="nucleotide sequence ID" value="NZ_CP120733.1"/>
</dbReference>